<dbReference type="Proteomes" id="UP000182573">
    <property type="component" value="Unassembled WGS sequence"/>
</dbReference>
<dbReference type="InterPro" id="IPR020624">
    <property type="entry name" value="Schiff_base-form_aldolases_CS"/>
</dbReference>
<feature type="binding site" evidence="4">
    <location>
        <position position="206"/>
    </location>
    <ligand>
        <name>pyruvate</name>
        <dbReference type="ChEBI" id="CHEBI:15361"/>
    </ligand>
</feature>
<dbReference type="CDD" id="cd00408">
    <property type="entry name" value="DHDPS-like"/>
    <property type="match status" value="1"/>
</dbReference>
<reference evidence="5 6" key="1">
    <citation type="submission" date="2016-10" db="EMBL/GenBank/DDBJ databases">
        <authorList>
            <person name="de Groot N.N."/>
        </authorList>
    </citation>
    <scope>NUCLEOTIDE SEQUENCE [LARGE SCALE GENOMIC DNA]</scope>
    <source>
        <strain evidence="5 6">DSM 3756</strain>
    </source>
</reference>
<protein>
    <submittedName>
        <fullName evidence="5">4-hydroxy-tetrahydrodipicolinate synthase</fullName>
    </submittedName>
</protein>
<keyword evidence="2" id="KW-0704">Schiff base</keyword>
<dbReference type="Gene3D" id="3.20.20.70">
    <property type="entry name" value="Aldolase class I"/>
    <property type="match status" value="1"/>
</dbReference>
<accession>A0A1H2Y0M2</accession>
<dbReference type="EMBL" id="FNOF01000011">
    <property type="protein sequence ID" value="SDW98686.1"/>
    <property type="molecule type" value="Genomic_DNA"/>
</dbReference>
<dbReference type="GO" id="GO:0008675">
    <property type="term" value="F:2-dehydro-3-deoxy-phosphogluconate aldolase activity"/>
    <property type="evidence" value="ECO:0007669"/>
    <property type="project" value="UniProtKB-ARBA"/>
</dbReference>
<evidence type="ECO:0000256" key="2">
    <source>
        <dbReference type="ARBA" id="ARBA00023270"/>
    </source>
</evidence>
<gene>
    <name evidence="5" type="ORF">SAMN05443574_11138</name>
</gene>
<proteinExistence type="predicted"/>
<dbReference type="PANTHER" id="PTHR12128">
    <property type="entry name" value="DIHYDRODIPICOLINATE SYNTHASE"/>
    <property type="match status" value="1"/>
</dbReference>
<feature type="binding site" evidence="4">
    <location>
        <position position="47"/>
    </location>
    <ligand>
        <name>pyruvate</name>
        <dbReference type="ChEBI" id="CHEBI:15361"/>
    </ligand>
</feature>
<dbReference type="SMART" id="SM01130">
    <property type="entry name" value="DHDPS"/>
    <property type="match status" value="1"/>
</dbReference>
<organism evidence="5 6">
    <name type="scientific">Haloarcula vallismortis</name>
    <name type="common">Halobacterium vallismortis</name>
    <dbReference type="NCBI Taxonomy" id="28442"/>
    <lineage>
        <taxon>Archaea</taxon>
        <taxon>Methanobacteriati</taxon>
        <taxon>Methanobacteriota</taxon>
        <taxon>Stenosarchaea group</taxon>
        <taxon>Halobacteria</taxon>
        <taxon>Halobacteriales</taxon>
        <taxon>Haloarculaceae</taxon>
        <taxon>Haloarcula</taxon>
    </lineage>
</organism>
<dbReference type="SUPFAM" id="SSF51569">
    <property type="entry name" value="Aldolase"/>
    <property type="match status" value="1"/>
</dbReference>
<dbReference type="STRING" id="28442.SAMN05443574_11138"/>
<dbReference type="PROSITE" id="PS00666">
    <property type="entry name" value="DHDPS_2"/>
    <property type="match status" value="1"/>
</dbReference>
<dbReference type="Pfam" id="PF00701">
    <property type="entry name" value="DHDPS"/>
    <property type="match status" value="1"/>
</dbReference>
<dbReference type="GO" id="GO:0008840">
    <property type="term" value="F:4-hydroxy-tetrahydrodipicolinate synthase activity"/>
    <property type="evidence" value="ECO:0007669"/>
    <property type="project" value="TreeGrafter"/>
</dbReference>
<dbReference type="PRINTS" id="PR00146">
    <property type="entry name" value="DHPICSNTHASE"/>
</dbReference>
<dbReference type="PANTHER" id="PTHR12128:SF66">
    <property type="entry name" value="4-HYDROXY-2-OXOGLUTARATE ALDOLASE, MITOCHONDRIAL"/>
    <property type="match status" value="1"/>
</dbReference>
<feature type="active site" description="Schiff-base intermediate with substrate" evidence="3">
    <location>
        <position position="164"/>
    </location>
</feature>
<evidence type="ECO:0000256" key="3">
    <source>
        <dbReference type="PIRSR" id="PIRSR001365-1"/>
    </source>
</evidence>
<dbReference type="PIRSF" id="PIRSF001365">
    <property type="entry name" value="DHDPS"/>
    <property type="match status" value="1"/>
</dbReference>
<evidence type="ECO:0000256" key="1">
    <source>
        <dbReference type="ARBA" id="ARBA00023239"/>
    </source>
</evidence>
<evidence type="ECO:0000256" key="4">
    <source>
        <dbReference type="PIRSR" id="PIRSR001365-2"/>
    </source>
</evidence>
<dbReference type="InterPro" id="IPR013785">
    <property type="entry name" value="Aldolase_TIM"/>
</dbReference>
<evidence type="ECO:0000313" key="5">
    <source>
        <dbReference type="EMBL" id="SDW98686.1"/>
    </source>
</evidence>
<dbReference type="AlphaFoldDB" id="A0A1H2Y0M2"/>
<dbReference type="PROSITE" id="PS00665">
    <property type="entry name" value="DHDPS_1"/>
    <property type="match status" value="1"/>
</dbReference>
<dbReference type="RefSeq" id="WP_004518053.1">
    <property type="nucleotide sequence ID" value="NZ_FNOF01000011.1"/>
</dbReference>
<feature type="active site" description="Proton donor/acceptor" evidence="3">
    <location>
        <position position="136"/>
    </location>
</feature>
<keyword evidence="1" id="KW-0456">Lyase</keyword>
<evidence type="ECO:0000313" key="6">
    <source>
        <dbReference type="Proteomes" id="UP000182573"/>
    </source>
</evidence>
<dbReference type="GO" id="GO:0044281">
    <property type="term" value="P:small molecule metabolic process"/>
    <property type="evidence" value="ECO:0007669"/>
    <property type="project" value="UniProtKB-ARBA"/>
</dbReference>
<name>A0A1H2Y0M2_HALVA</name>
<dbReference type="InterPro" id="IPR002220">
    <property type="entry name" value="DapA-like"/>
</dbReference>
<dbReference type="InterPro" id="IPR020625">
    <property type="entry name" value="Schiff_base-form_aldolases_AS"/>
</dbReference>
<sequence>MTESVDVLTPLVTPFDADGDLDVAGLESLVRHVSEAGVDGVVPCGTTGEFETLSPQEYRTVVRTTTETAPDDCRVIVGTAATAVSTVHERMAFAAEQGADSTLVVPSYYGGQASGAGNEAFFEAVLADAPLPVYLYNIPGAVGQELSVETVATLAQSDAVAGLKDSSGDLPYVTAVMNQTPEDFTVYQGHDGLFVPSLVLGGDGGVSALSHLLYGELERAGTAVANGDVAEARAVQREILSPLSEACAEFGFAPTVKTLLADRGVIDDATVRPPRATLSPDAVESVTGLL</sequence>